<dbReference type="EMBL" id="ML975177">
    <property type="protein sequence ID" value="KAF1808951.1"/>
    <property type="molecule type" value="Genomic_DNA"/>
</dbReference>
<dbReference type="GO" id="GO:0016491">
    <property type="term" value="F:oxidoreductase activity"/>
    <property type="evidence" value="ECO:0007669"/>
    <property type="project" value="UniProtKB-KW"/>
</dbReference>
<dbReference type="Proteomes" id="UP000504638">
    <property type="component" value="Unplaced"/>
</dbReference>
<dbReference type="InterPro" id="IPR025337">
    <property type="entry name" value="Questin_oxidase-like"/>
</dbReference>
<proteinExistence type="predicted"/>
<gene>
    <name evidence="2 4" type="ORF">P152DRAFT_461999</name>
</gene>
<reference evidence="2 4" key="1">
    <citation type="submission" date="2020-01" db="EMBL/GenBank/DDBJ databases">
        <authorList>
            <consortium name="DOE Joint Genome Institute"/>
            <person name="Haridas S."/>
            <person name="Albert R."/>
            <person name="Binder M."/>
            <person name="Bloem J."/>
            <person name="Labutti K."/>
            <person name="Salamov A."/>
            <person name="Andreopoulos B."/>
            <person name="Baker S.E."/>
            <person name="Barry K."/>
            <person name="Bills G."/>
            <person name="Bluhm B.H."/>
            <person name="Cannon C."/>
            <person name="Castanera R."/>
            <person name="Culley D.E."/>
            <person name="Daum C."/>
            <person name="Ezra D."/>
            <person name="Gonzalez J.B."/>
            <person name="Henrissat B."/>
            <person name="Kuo A."/>
            <person name="Liang C."/>
            <person name="Lipzen A."/>
            <person name="Lutzoni F."/>
            <person name="Magnuson J."/>
            <person name="Mondo S."/>
            <person name="Nolan M."/>
            <person name="Ohm R."/>
            <person name="Pangilinan J."/>
            <person name="Park H.-J."/>
            <person name="Ramirez L."/>
            <person name="Alfaro M."/>
            <person name="Sun H."/>
            <person name="Tritt A."/>
            <person name="Yoshinaga Y."/>
            <person name="Zwiers L.-H."/>
            <person name="Turgeon B.G."/>
            <person name="Goodwin S.B."/>
            <person name="Spatafora J.W."/>
            <person name="Crous P.W."/>
            <person name="Grigoriev I.V."/>
        </authorList>
    </citation>
    <scope>NUCLEOTIDE SEQUENCE</scope>
    <source>
        <strain evidence="2 4">CBS 781.70</strain>
    </source>
</reference>
<evidence type="ECO:0000313" key="3">
    <source>
        <dbReference type="Proteomes" id="UP000504638"/>
    </source>
</evidence>
<organism evidence="2">
    <name type="scientific">Eremomyces bilateralis CBS 781.70</name>
    <dbReference type="NCBI Taxonomy" id="1392243"/>
    <lineage>
        <taxon>Eukaryota</taxon>
        <taxon>Fungi</taxon>
        <taxon>Dikarya</taxon>
        <taxon>Ascomycota</taxon>
        <taxon>Pezizomycotina</taxon>
        <taxon>Dothideomycetes</taxon>
        <taxon>Dothideomycetes incertae sedis</taxon>
        <taxon>Eremomycetales</taxon>
        <taxon>Eremomycetaceae</taxon>
        <taxon>Eremomyces</taxon>
    </lineage>
</organism>
<dbReference type="RefSeq" id="XP_033530582.1">
    <property type="nucleotide sequence ID" value="XM_033680248.1"/>
</dbReference>
<dbReference type="OrthoDB" id="10265971at2759"/>
<accession>A0A6G1FTG3</accession>
<keyword evidence="3" id="KW-1185">Reference proteome</keyword>
<evidence type="ECO:0000256" key="1">
    <source>
        <dbReference type="ARBA" id="ARBA00023002"/>
    </source>
</evidence>
<protein>
    <submittedName>
        <fullName evidence="2 4">Uncharacterized protein</fullName>
    </submittedName>
</protein>
<keyword evidence="1" id="KW-0560">Oxidoreductase</keyword>
<sequence length="302" mass="34764">MVEYHYDWRHLVQEILFSGPNPLIHAAVSGLGHPLIHLGYAMEFDNREVAIEALSLIACFYSDIHKYLDDPQWTRPDRRPPWTSTSLFEILDRVRSDRRFDDLFDQPGADNVTRLFREKEPELMEWWNAWDLSPEGSPDVSARFEESQRLATALLVGSVDAEKGRGYDFFLVHTLTTSHAVRILLPLIPPEFQLSLVKEWWLFILAVFIAQLRPAIDTNRIKRFDLGNQSWTNVVVPRALQGEFRTDPHFVKGCRAMKEAAATWGDEDRYFEKAAVLFATEFTGWGGFTATGSRHAEEIPDI</sequence>
<name>A0A6G1FTG3_9PEZI</name>
<dbReference type="GeneID" id="54420818"/>
<dbReference type="PANTHER" id="PTHR35870">
    <property type="entry name" value="PROTEIN, PUTATIVE (AFU_ORTHOLOGUE AFUA_5G03330)-RELATED"/>
    <property type="match status" value="1"/>
</dbReference>
<dbReference type="AlphaFoldDB" id="A0A6G1FTG3"/>
<dbReference type="PANTHER" id="PTHR35870:SF6">
    <property type="entry name" value="MGS207 PROTEIN"/>
    <property type="match status" value="1"/>
</dbReference>
<evidence type="ECO:0000313" key="2">
    <source>
        <dbReference type="EMBL" id="KAF1808951.1"/>
    </source>
</evidence>
<dbReference type="Pfam" id="PF14027">
    <property type="entry name" value="Questin_oxidase"/>
    <property type="match status" value="1"/>
</dbReference>
<reference evidence="4" key="3">
    <citation type="submission" date="2025-04" db="UniProtKB">
        <authorList>
            <consortium name="RefSeq"/>
        </authorList>
    </citation>
    <scope>IDENTIFICATION</scope>
    <source>
        <strain evidence="4">CBS 781.70</strain>
    </source>
</reference>
<evidence type="ECO:0000313" key="4">
    <source>
        <dbReference type="RefSeq" id="XP_033530582.1"/>
    </source>
</evidence>
<reference evidence="4" key="2">
    <citation type="submission" date="2020-04" db="EMBL/GenBank/DDBJ databases">
        <authorList>
            <consortium name="NCBI Genome Project"/>
        </authorList>
    </citation>
    <scope>NUCLEOTIDE SEQUENCE</scope>
    <source>
        <strain evidence="4">CBS 781.70</strain>
    </source>
</reference>